<accession>A0A6A5GE32</accession>
<dbReference type="KEGG" id="crq:GCK72_019531"/>
<protein>
    <submittedName>
        <fullName evidence="2">Uncharacterized protein</fullName>
    </submittedName>
</protein>
<sequence length="144" mass="16620">MDKDWVNEMSPRRHFTSSGSTNVQVNRYLTQLGKTVGYLQGHPDGFRRSRREDRIHHTRRQPTTIQLHIFNSRIQGFVGQLKKARKKKSSTSPARSSVMLRIRIQEPRCERQANLIGGSRQTIPTEAPKNANCFTTHLLDIKLL</sequence>
<reference evidence="2 3" key="1">
    <citation type="submission" date="2019-12" db="EMBL/GenBank/DDBJ databases">
        <title>Chromosome-level assembly of the Caenorhabditis remanei genome.</title>
        <authorList>
            <person name="Teterina A.A."/>
            <person name="Willis J.H."/>
            <person name="Phillips P.C."/>
        </authorList>
    </citation>
    <scope>NUCLEOTIDE SEQUENCE [LARGE SCALE GENOMIC DNA]</scope>
    <source>
        <strain evidence="2 3">PX506</strain>
        <tissue evidence="2">Whole organism</tissue>
    </source>
</reference>
<evidence type="ECO:0000313" key="3">
    <source>
        <dbReference type="Proteomes" id="UP000483820"/>
    </source>
</evidence>
<dbReference type="RefSeq" id="XP_053581988.1">
    <property type="nucleotide sequence ID" value="XM_053733075.1"/>
</dbReference>
<evidence type="ECO:0000313" key="2">
    <source>
        <dbReference type="EMBL" id="KAF1752976.1"/>
    </source>
</evidence>
<dbReference type="GeneID" id="78776806"/>
<dbReference type="AlphaFoldDB" id="A0A6A5GE32"/>
<dbReference type="CTD" id="78776806"/>
<feature type="compositionally biased region" description="Basic and acidic residues" evidence="1">
    <location>
        <begin position="44"/>
        <end position="55"/>
    </location>
</feature>
<feature type="region of interest" description="Disordered" evidence="1">
    <location>
        <begin position="1"/>
        <end position="20"/>
    </location>
</feature>
<feature type="region of interest" description="Disordered" evidence="1">
    <location>
        <begin position="39"/>
        <end position="58"/>
    </location>
</feature>
<name>A0A6A5GE32_CAERE</name>
<dbReference type="Proteomes" id="UP000483820">
    <property type="component" value="Chromosome V"/>
</dbReference>
<organism evidence="2 3">
    <name type="scientific">Caenorhabditis remanei</name>
    <name type="common">Caenorhabditis vulgaris</name>
    <dbReference type="NCBI Taxonomy" id="31234"/>
    <lineage>
        <taxon>Eukaryota</taxon>
        <taxon>Metazoa</taxon>
        <taxon>Ecdysozoa</taxon>
        <taxon>Nematoda</taxon>
        <taxon>Chromadorea</taxon>
        <taxon>Rhabditida</taxon>
        <taxon>Rhabditina</taxon>
        <taxon>Rhabditomorpha</taxon>
        <taxon>Rhabditoidea</taxon>
        <taxon>Rhabditidae</taxon>
        <taxon>Peloderinae</taxon>
        <taxon>Caenorhabditis</taxon>
    </lineage>
</organism>
<comment type="caution">
    <text evidence="2">The sequence shown here is derived from an EMBL/GenBank/DDBJ whole genome shotgun (WGS) entry which is preliminary data.</text>
</comment>
<evidence type="ECO:0000256" key="1">
    <source>
        <dbReference type="SAM" id="MobiDB-lite"/>
    </source>
</evidence>
<dbReference type="EMBL" id="WUAV01000005">
    <property type="protein sequence ID" value="KAF1752976.1"/>
    <property type="molecule type" value="Genomic_DNA"/>
</dbReference>
<gene>
    <name evidence="2" type="ORF">GCK72_019531</name>
</gene>
<proteinExistence type="predicted"/>